<keyword evidence="3 4" id="KW-0560">Oxidoreductase</keyword>
<evidence type="ECO:0000256" key="4">
    <source>
        <dbReference type="HAMAP-Rule" id="MF_01925"/>
    </source>
</evidence>
<accession>A0ABY4VC98</accession>
<organism evidence="8 9">
    <name type="scientific">Microbulbifer variabilis</name>
    <dbReference type="NCBI Taxonomy" id="266805"/>
    <lineage>
        <taxon>Bacteria</taxon>
        <taxon>Pseudomonadati</taxon>
        <taxon>Pseudomonadota</taxon>
        <taxon>Gammaproteobacteria</taxon>
        <taxon>Cellvibrionales</taxon>
        <taxon>Microbulbiferaceae</taxon>
        <taxon>Microbulbifer</taxon>
    </lineage>
</organism>
<dbReference type="Proteomes" id="UP001055658">
    <property type="component" value="Chromosome"/>
</dbReference>
<evidence type="ECO:0000259" key="7">
    <source>
        <dbReference type="Pfam" id="PF14748"/>
    </source>
</evidence>
<dbReference type="EC" id="1.5.1.2" evidence="4 5"/>
<feature type="domain" description="Pyrroline-5-carboxylate reductase catalytic N-terminal" evidence="6">
    <location>
        <begin position="14"/>
        <end position="104"/>
    </location>
</feature>
<gene>
    <name evidence="4 8" type="primary">proC</name>
    <name evidence="8" type="ORF">MJO52_01055</name>
</gene>
<evidence type="ECO:0000256" key="1">
    <source>
        <dbReference type="ARBA" id="ARBA00005525"/>
    </source>
</evidence>
<evidence type="ECO:0000256" key="2">
    <source>
        <dbReference type="ARBA" id="ARBA00022857"/>
    </source>
</evidence>
<comment type="function">
    <text evidence="4">Catalyzes the reduction of 1-pyrroline-5-carboxylate (PCA) to L-proline.</text>
</comment>
<dbReference type="PIRSF" id="PIRSF000193">
    <property type="entry name" value="Pyrrol-5-carb_rd"/>
    <property type="match status" value="1"/>
</dbReference>
<evidence type="ECO:0000259" key="6">
    <source>
        <dbReference type="Pfam" id="PF03807"/>
    </source>
</evidence>
<comment type="subcellular location">
    <subcellularLocation>
        <location evidence="4">Cytoplasm</location>
    </subcellularLocation>
</comment>
<feature type="domain" description="Pyrroline-5-carboxylate reductase dimerisation" evidence="7">
    <location>
        <begin position="174"/>
        <end position="278"/>
    </location>
</feature>
<dbReference type="HAMAP" id="MF_01925">
    <property type="entry name" value="P5C_reductase"/>
    <property type="match status" value="1"/>
</dbReference>
<dbReference type="Gene3D" id="1.10.3730.10">
    <property type="entry name" value="ProC C-terminal domain-like"/>
    <property type="match status" value="1"/>
</dbReference>
<dbReference type="SUPFAM" id="SSF51735">
    <property type="entry name" value="NAD(P)-binding Rossmann-fold domains"/>
    <property type="match status" value="1"/>
</dbReference>
<keyword evidence="9" id="KW-1185">Reference proteome</keyword>
<dbReference type="Pfam" id="PF03807">
    <property type="entry name" value="F420_oxidored"/>
    <property type="match status" value="1"/>
</dbReference>
<dbReference type="InterPro" id="IPR008927">
    <property type="entry name" value="6-PGluconate_DH-like_C_sf"/>
</dbReference>
<comment type="catalytic activity">
    <reaction evidence="4">
        <text>L-proline + NADP(+) = (S)-1-pyrroline-5-carboxylate + NADPH + 2 H(+)</text>
        <dbReference type="Rhea" id="RHEA:14109"/>
        <dbReference type="ChEBI" id="CHEBI:15378"/>
        <dbReference type="ChEBI" id="CHEBI:17388"/>
        <dbReference type="ChEBI" id="CHEBI:57783"/>
        <dbReference type="ChEBI" id="CHEBI:58349"/>
        <dbReference type="ChEBI" id="CHEBI:60039"/>
        <dbReference type="EC" id="1.5.1.2"/>
    </reaction>
</comment>
<dbReference type="EMBL" id="CP092418">
    <property type="protein sequence ID" value="USD21762.1"/>
    <property type="molecule type" value="Genomic_DNA"/>
</dbReference>
<name>A0ABY4VC98_9GAMM</name>
<evidence type="ECO:0000256" key="3">
    <source>
        <dbReference type="ARBA" id="ARBA00023002"/>
    </source>
</evidence>
<evidence type="ECO:0000313" key="9">
    <source>
        <dbReference type="Proteomes" id="UP001055658"/>
    </source>
</evidence>
<comment type="pathway">
    <text evidence="4">Amino-acid biosynthesis; L-proline biosynthesis; L-proline from L-glutamate 5-semialdehyde: step 1/1.</text>
</comment>
<keyword evidence="2 4" id="KW-0521">NADP</keyword>
<dbReference type="GO" id="GO:0004735">
    <property type="term" value="F:pyrroline-5-carboxylate reductase activity"/>
    <property type="evidence" value="ECO:0007669"/>
    <property type="project" value="UniProtKB-EC"/>
</dbReference>
<evidence type="ECO:0000313" key="8">
    <source>
        <dbReference type="EMBL" id="USD21762.1"/>
    </source>
</evidence>
<comment type="catalytic activity">
    <reaction evidence="4">
        <text>L-proline + NAD(+) = (S)-1-pyrroline-5-carboxylate + NADH + 2 H(+)</text>
        <dbReference type="Rhea" id="RHEA:14105"/>
        <dbReference type="ChEBI" id="CHEBI:15378"/>
        <dbReference type="ChEBI" id="CHEBI:17388"/>
        <dbReference type="ChEBI" id="CHEBI:57540"/>
        <dbReference type="ChEBI" id="CHEBI:57945"/>
        <dbReference type="ChEBI" id="CHEBI:60039"/>
        <dbReference type="EC" id="1.5.1.2"/>
    </reaction>
</comment>
<dbReference type="NCBIfam" id="TIGR00112">
    <property type="entry name" value="proC"/>
    <property type="match status" value="1"/>
</dbReference>
<dbReference type="PANTHER" id="PTHR11645">
    <property type="entry name" value="PYRROLINE-5-CARBOXYLATE REDUCTASE"/>
    <property type="match status" value="1"/>
</dbReference>
<keyword evidence="4" id="KW-0641">Proline biosynthesis</keyword>
<dbReference type="Gene3D" id="3.40.50.720">
    <property type="entry name" value="NAD(P)-binding Rossmann-like Domain"/>
    <property type="match status" value="1"/>
</dbReference>
<proteinExistence type="inferred from homology"/>
<reference evidence="8" key="1">
    <citation type="submission" date="2022-02" db="EMBL/GenBank/DDBJ databases">
        <title>Coral-associated bacteria.</title>
        <authorList>
            <person name="Tang K."/>
            <person name="Wang X."/>
        </authorList>
    </citation>
    <scope>NUCLEOTIDE SEQUENCE</scope>
    <source>
        <strain evidence="8">SCSIO 43006</strain>
    </source>
</reference>
<comment type="similarity">
    <text evidence="1 4">Belongs to the pyrroline-5-carboxylate reductase family.</text>
</comment>
<dbReference type="PANTHER" id="PTHR11645:SF0">
    <property type="entry name" value="PYRROLINE-5-CARBOXYLATE REDUCTASE 3"/>
    <property type="match status" value="1"/>
</dbReference>
<dbReference type="Pfam" id="PF14748">
    <property type="entry name" value="P5CR_dimer"/>
    <property type="match status" value="1"/>
</dbReference>
<keyword evidence="4" id="KW-0963">Cytoplasm</keyword>
<protein>
    <recommendedName>
        <fullName evidence="4 5">Pyrroline-5-carboxylate reductase</fullName>
        <shortName evidence="4">P5C reductase</shortName>
        <shortName evidence="4">P5CR</shortName>
        <ecNumber evidence="4 5">1.5.1.2</ecNumber>
    </recommendedName>
    <alternativeName>
        <fullName evidence="4">PCA reductase</fullName>
    </alternativeName>
</protein>
<dbReference type="InterPro" id="IPR028939">
    <property type="entry name" value="P5C_Rdtase_cat_N"/>
</dbReference>
<sequence length="284" mass="30019">MLAEVTQVTATNPKIVFIGGAGNMAGAVIGGLLAAGYPADRIVATGRDPLKLEAFAKRHNTVVHSDNIDAIDGADVIVLSVKPQVMRDLCMDLSPHLKGRKPLIITLAAGIPLAAYQRWLGEHLPIVRAMPNTPALVQSGVTGLFADEAVTAEHRAITARIVNAVGISLWVDKEEGIDQVIAVAGSAPAYFFQFMEAMIDASAASGFARADAERLVLQTALGAAKLAMTSDVNVAQLKRNVMSPGGTTERAVQRFEQGGLPQLVADAMRDCAERAAEMARELDQ</sequence>
<dbReference type="InterPro" id="IPR036291">
    <property type="entry name" value="NAD(P)-bd_dom_sf"/>
</dbReference>
<dbReference type="InterPro" id="IPR029036">
    <property type="entry name" value="P5CR_dimer"/>
</dbReference>
<evidence type="ECO:0000256" key="5">
    <source>
        <dbReference type="NCBIfam" id="TIGR00112"/>
    </source>
</evidence>
<dbReference type="RefSeq" id="WP_252084162.1">
    <property type="nucleotide sequence ID" value="NZ_CP092418.1"/>
</dbReference>
<dbReference type="SUPFAM" id="SSF48179">
    <property type="entry name" value="6-phosphogluconate dehydrogenase C-terminal domain-like"/>
    <property type="match status" value="1"/>
</dbReference>
<keyword evidence="4" id="KW-0028">Amino-acid biosynthesis</keyword>
<dbReference type="InterPro" id="IPR000304">
    <property type="entry name" value="Pyrroline-COOH_reductase"/>
</dbReference>